<dbReference type="Proteomes" id="UP000309128">
    <property type="component" value="Unassembled WGS sequence"/>
</dbReference>
<gene>
    <name evidence="1" type="ORF">ETD86_50380</name>
</gene>
<keyword evidence="2" id="KW-1185">Reference proteome</keyword>
<sequence length="137" mass="14957">MLGMDVRYACGLEAGMLISHPTEGFPDVIEVISVAVADDAGGDAMKVRITGRCVKTEIGCILLVNADHLIDFCTAVEAAALAEESALSALEDHFDRVSTNFPPLTDEQWARARAALDERDRRARDPRNWDVESVIDL</sequence>
<evidence type="ECO:0000313" key="1">
    <source>
        <dbReference type="EMBL" id="TMR07827.1"/>
    </source>
</evidence>
<dbReference type="RefSeq" id="WP_138673718.1">
    <property type="nucleotide sequence ID" value="NZ_VCKY01000344.1"/>
</dbReference>
<evidence type="ECO:0000313" key="2">
    <source>
        <dbReference type="Proteomes" id="UP000309128"/>
    </source>
</evidence>
<dbReference type="AlphaFoldDB" id="A0A5S4EW70"/>
<comment type="caution">
    <text evidence="1">The sequence shown here is derived from an EMBL/GenBank/DDBJ whole genome shotgun (WGS) entry which is preliminary data.</text>
</comment>
<protein>
    <submittedName>
        <fullName evidence="1">Uncharacterized protein</fullName>
    </submittedName>
</protein>
<reference evidence="1 2" key="1">
    <citation type="submission" date="2019-05" db="EMBL/GenBank/DDBJ databases">
        <title>Draft genome sequence of Nonomuraea turkmeniaca DSM 43926.</title>
        <authorList>
            <person name="Saricaoglu S."/>
            <person name="Isik K."/>
        </authorList>
    </citation>
    <scope>NUCLEOTIDE SEQUENCE [LARGE SCALE GENOMIC DNA]</scope>
    <source>
        <strain evidence="1 2">DSM 43926</strain>
    </source>
</reference>
<proteinExistence type="predicted"/>
<dbReference type="EMBL" id="VCKY01000344">
    <property type="protein sequence ID" value="TMR07827.1"/>
    <property type="molecule type" value="Genomic_DNA"/>
</dbReference>
<accession>A0A5S4EW70</accession>
<organism evidence="1 2">
    <name type="scientific">Nonomuraea turkmeniaca</name>
    <dbReference type="NCBI Taxonomy" id="103838"/>
    <lineage>
        <taxon>Bacteria</taxon>
        <taxon>Bacillati</taxon>
        <taxon>Actinomycetota</taxon>
        <taxon>Actinomycetes</taxon>
        <taxon>Streptosporangiales</taxon>
        <taxon>Streptosporangiaceae</taxon>
        <taxon>Nonomuraea</taxon>
    </lineage>
</organism>
<name>A0A5S4EW70_9ACTN</name>